<geneLocation type="plasmid" evidence="1 2">
    <name>pSTA7437.02</name>
</geneLocation>
<dbReference type="RefSeq" id="WP_015195654.1">
    <property type="nucleotide sequence ID" value="NC_019749.1"/>
</dbReference>
<sequence>MNWKAIFIGIICEITFNLLGIDELIDVAQYVETKSLQSPAIALITTNQII</sequence>
<dbReference type="AlphaFoldDB" id="K9Y2M6"/>
<reference evidence="2" key="1">
    <citation type="journal article" date="2013" name="Proc. Natl. Acad. Sci. U.S.A.">
        <title>Improving the coverage of the cyanobacterial phylum using diversity-driven genome sequencing.</title>
        <authorList>
            <person name="Shih P.M."/>
            <person name="Wu D."/>
            <person name="Latifi A."/>
            <person name="Axen S.D."/>
            <person name="Fewer D.P."/>
            <person name="Talla E."/>
            <person name="Calteau A."/>
            <person name="Cai F."/>
            <person name="Tandeau de Marsac N."/>
            <person name="Rippka R."/>
            <person name="Herdman M."/>
            <person name="Sivonen K."/>
            <person name="Coursin T."/>
            <person name="Laurent T."/>
            <person name="Goodwin L."/>
            <person name="Nolan M."/>
            <person name="Davenport K.W."/>
            <person name="Han C.S."/>
            <person name="Rubin E.M."/>
            <person name="Eisen J.A."/>
            <person name="Woyke T."/>
            <person name="Gugger M."/>
            <person name="Kerfeld C.A."/>
        </authorList>
    </citation>
    <scope>NUCLEOTIDE SEQUENCE [LARGE SCALE GENOMIC DNA]</scope>
    <source>
        <strain evidence="2">ATCC 29371 / PCC 7437</strain>
        <plasmid evidence="2">Plasmid pSTA7437.02</plasmid>
    </source>
</reference>
<dbReference type="HOGENOM" id="CLU_3122904_0_0_3"/>
<protein>
    <submittedName>
        <fullName evidence="1">Uncharacterized protein</fullName>
    </submittedName>
</protein>
<keyword evidence="2" id="KW-1185">Reference proteome</keyword>
<dbReference type="EMBL" id="CP003655">
    <property type="protein sequence ID" value="AFZ38277.1"/>
    <property type="molecule type" value="Genomic_DNA"/>
</dbReference>
<dbReference type="KEGG" id="scs:Sta7437_4844"/>
<proteinExistence type="predicted"/>
<keyword evidence="1" id="KW-0614">Plasmid</keyword>
<dbReference type="Proteomes" id="UP000010473">
    <property type="component" value="Plasmid pSTA7437.02"/>
</dbReference>
<accession>K9Y2M6</accession>
<evidence type="ECO:0000313" key="2">
    <source>
        <dbReference type="Proteomes" id="UP000010473"/>
    </source>
</evidence>
<organism evidence="1 2">
    <name type="scientific">Stanieria cyanosphaera (strain ATCC 29371 / PCC 7437)</name>
    <dbReference type="NCBI Taxonomy" id="111780"/>
    <lineage>
        <taxon>Bacteria</taxon>
        <taxon>Bacillati</taxon>
        <taxon>Cyanobacteriota</taxon>
        <taxon>Cyanophyceae</taxon>
        <taxon>Pleurocapsales</taxon>
        <taxon>Dermocarpellaceae</taxon>
        <taxon>Stanieria</taxon>
    </lineage>
</organism>
<evidence type="ECO:0000313" key="1">
    <source>
        <dbReference type="EMBL" id="AFZ38277.1"/>
    </source>
</evidence>
<name>K9Y2M6_STAC7</name>
<gene>
    <name evidence="1" type="ordered locus">Sta7437_4844</name>
</gene>